<gene>
    <name evidence="11" type="ORF">WMO66_13040</name>
</gene>
<dbReference type="CDD" id="cd03487">
    <property type="entry name" value="RT_Bac_retron_II"/>
    <property type="match status" value="1"/>
</dbReference>
<evidence type="ECO:0000256" key="9">
    <source>
        <dbReference type="ARBA" id="ARBA00048173"/>
    </source>
</evidence>
<dbReference type="InterPro" id="IPR043502">
    <property type="entry name" value="DNA/RNA_pol_sf"/>
</dbReference>
<dbReference type="PANTHER" id="PTHR34047">
    <property type="entry name" value="NUCLEAR INTRON MATURASE 1, MITOCHONDRIAL-RELATED"/>
    <property type="match status" value="1"/>
</dbReference>
<evidence type="ECO:0000256" key="2">
    <source>
        <dbReference type="ARBA" id="ARBA00022679"/>
    </source>
</evidence>
<evidence type="ECO:0000256" key="5">
    <source>
        <dbReference type="ARBA" id="ARBA00022842"/>
    </source>
</evidence>
<evidence type="ECO:0000256" key="8">
    <source>
        <dbReference type="ARBA" id="ARBA00034120"/>
    </source>
</evidence>
<accession>A0ABV1G9Q8</accession>
<evidence type="ECO:0000256" key="4">
    <source>
        <dbReference type="ARBA" id="ARBA00022723"/>
    </source>
</evidence>
<dbReference type="PROSITE" id="PS50878">
    <property type="entry name" value="RT_POL"/>
    <property type="match status" value="1"/>
</dbReference>
<keyword evidence="4" id="KW-0479">Metal-binding</keyword>
<dbReference type="RefSeq" id="WP_349136843.1">
    <property type="nucleotide sequence ID" value="NZ_JBBMFF010000261.1"/>
</dbReference>
<keyword evidence="2 11" id="KW-0808">Transferase</keyword>
<comment type="similarity">
    <text evidence="8">Belongs to the bacterial reverse transcriptase family.</text>
</comment>
<comment type="catalytic activity">
    <reaction evidence="9">
        <text>DNA(n) + a 2'-deoxyribonucleoside 5'-triphosphate = DNA(n+1) + diphosphate</text>
        <dbReference type="Rhea" id="RHEA:22508"/>
        <dbReference type="Rhea" id="RHEA-COMP:17339"/>
        <dbReference type="Rhea" id="RHEA-COMP:17340"/>
        <dbReference type="ChEBI" id="CHEBI:33019"/>
        <dbReference type="ChEBI" id="CHEBI:61560"/>
        <dbReference type="ChEBI" id="CHEBI:173112"/>
        <dbReference type="EC" id="2.7.7.49"/>
    </reaction>
</comment>
<dbReference type="InterPro" id="IPR000123">
    <property type="entry name" value="Reverse_transcriptase_msDNA"/>
</dbReference>
<evidence type="ECO:0000256" key="3">
    <source>
        <dbReference type="ARBA" id="ARBA00022695"/>
    </source>
</evidence>
<evidence type="ECO:0000313" key="11">
    <source>
        <dbReference type="EMBL" id="MEQ2512155.1"/>
    </source>
</evidence>
<reference evidence="11 12" key="1">
    <citation type="submission" date="2024-03" db="EMBL/GenBank/DDBJ databases">
        <title>Human intestinal bacterial collection.</title>
        <authorList>
            <person name="Pauvert C."/>
            <person name="Hitch T.C.A."/>
            <person name="Clavel T."/>
        </authorList>
    </citation>
    <scope>NUCLEOTIDE SEQUENCE [LARGE SCALE GENOMIC DNA]</scope>
    <source>
        <strain evidence="11 12">CLA-AA-H192</strain>
    </source>
</reference>
<dbReference type="EC" id="2.7.7.49" evidence="1"/>
<sequence length="680" mass="77841">MQYKKNGQVNCNAVDLAVLHREAQKGKAWATPEAYLNAPHREIPYIPSVQIFVLLAFQPQDETDYSYRLRQTLKISNDTGAFYSERTLFDRSRSEKCRKISTPHPTLMKLQRWILRNILERQEVSSVSFAYRKGVCLKDNAVPHVGKKQMVKADISHFFETVSYGKVYGVFAEAGYDKPVATLLAKLCTLRGHLPQGAPSSPALANLVMGRFDEIVCAYCDERGIIYTRYSDDLTFSADRMDIAGLLRFVRATLKAEGFSMNSKKIRVLGPGARHQVCGIVTNEVLSVPKSYRRKLRQEVYFLQKSTLAEHIRRMNDPKFIDFDGSIRTDYYLRNLLGRLQFVEQIRHDPKMLEAALQVQDMLFFAEEYPKHPEVGGFLFGEVSSVKREALMIVKLGGEVPLRLLELLLPHSHSFVDCMLKSGRLRRKKTGNLTLGASVRMECTEEDVCFSLKRAEKVLIQMENAGQYTDADILASYIDGLAHSPDFPGEFIWGVDMATRSWRKRMTLQRWKRLRGIDFSRSAPCVELSPKMAVVLCPLSEFPKGMTNALTDILFRDQAQTIERLRQTGWLEKITDEKGMLRLRLTERGILSMYQSRELAWTWERMEPICEAIFLAKRDAYRGDYEAFLYASAILWRLCVMEDVPGDTRKLCRDTSLTLGIIAARERFKATSTATEADKR</sequence>
<evidence type="ECO:0000256" key="7">
    <source>
        <dbReference type="ARBA" id="ARBA00023118"/>
    </source>
</evidence>
<keyword evidence="5" id="KW-0460">Magnesium</keyword>
<organism evidence="11 12">
    <name type="scientific">Faecousia intestinalis</name>
    <dbReference type="NCBI Taxonomy" id="3133167"/>
    <lineage>
        <taxon>Bacteria</taxon>
        <taxon>Bacillati</taxon>
        <taxon>Bacillota</taxon>
        <taxon>Clostridia</taxon>
        <taxon>Eubacteriales</taxon>
        <taxon>Oscillospiraceae</taxon>
        <taxon>Faecousia</taxon>
    </lineage>
</organism>
<dbReference type="PANTHER" id="PTHR34047:SF7">
    <property type="entry name" value="RNA-DIRECTED DNA POLYMERASE"/>
    <property type="match status" value="1"/>
</dbReference>
<keyword evidence="3 11" id="KW-0548">Nucleotidyltransferase</keyword>
<dbReference type="Proteomes" id="UP001491552">
    <property type="component" value="Unassembled WGS sequence"/>
</dbReference>
<dbReference type="PRINTS" id="PR00866">
    <property type="entry name" value="RNADNAPOLMS"/>
</dbReference>
<evidence type="ECO:0000256" key="6">
    <source>
        <dbReference type="ARBA" id="ARBA00022918"/>
    </source>
</evidence>
<keyword evidence="6 11" id="KW-0695">RNA-directed DNA polymerase</keyword>
<dbReference type="SUPFAM" id="SSF56672">
    <property type="entry name" value="DNA/RNA polymerases"/>
    <property type="match status" value="1"/>
</dbReference>
<dbReference type="Pfam" id="PF00078">
    <property type="entry name" value="RVT_1"/>
    <property type="match status" value="1"/>
</dbReference>
<feature type="domain" description="Reverse transcriptase" evidence="10">
    <location>
        <begin position="24"/>
        <end position="282"/>
    </location>
</feature>
<dbReference type="InterPro" id="IPR051083">
    <property type="entry name" value="GrpII_Intron_Splice-Mob/Def"/>
</dbReference>
<evidence type="ECO:0000259" key="10">
    <source>
        <dbReference type="PROSITE" id="PS50878"/>
    </source>
</evidence>
<name>A0ABV1G9Q8_9FIRM</name>
<dbReference type="GO" id="GO:0003964">
    <property type="term" value="F:RNA-directed DNA polymerase activity"/>
    <property type="evidence" value="ECO:0007669"/>
    <property type="project" value="UniProtKB-KW"/>
</dbReference>
<keyword evidence="7" id="KW-0051">Antiviral defense</keyword>
<proteinExistence type="inferred from homology"/>
<evidence type="ECO:0000313" key="12">
    <source>
        <dbReference type="Proteomes" id="UP001491552"/>
    </source>
</evidence>
<evidence type="ECO:0000256" key="1">
    <source>
        <dbReference type="ARBA" id="ARBA00012493"/>
    </source>
</evidence>
<dbReference type="EMBL" id="JBBMFF010000261">
    <property type="protein sequence ID" value="MEQ2512155.1"/>
    <property type="molecule type" value="Genomic_DNA"/>
</dbReference>
<protein>
    <recommendedName>
        <fullName evidence="1">RNA-directed DNA polymerase</fullName>
        <ecNumber evidence="1">2.7.7.49</ecNumber>
    </recommendedName>
</protein>
<keyword evidence="12" id="KW-1185">Reference proteome</keyword>
<dbReference type="InterPro" id="IPR000477">
    <property type="entry name" value="RT_dom"/>
</dbReference>
<comment type="caution">
    <text evidence="11">The sequence shown here is derived from an EMBL/GenBank/DDBJ whole genome shotgun (WGS) entry which is preliminary data.</text>
</comment>